<dbReference type="Proteomes" id="UP000663856">
    <property type="component" value="Unassembled WGS sequence"/>
</dbReference>
<dbReference type="Proteomes" id="UP000663842">
    <property type="component" value="Unassembled WGS sequence"/>
</dbReference>
<feature type="compositionally biased region" description="Polar residues" evidence="1">
    <location>
        <begin position="61"/>
        <end position="82"/>
    </location>
</feature>
<dbReference type="AlphaFoldDB" id="A0A816QQ73"/>
<dbReference type="Proteomes" id="UP000663887">
    <property type="component" value="Unassembled WGS sequence"/>
</dbReference>
<feature type="compositionally biased region" description="Polar residues" evidence="1">
    <location>
        <begin position="34"/>
        <end position="47"/>
    </location>
</feature>
<dbReference type="EMBL" id="CAJNRF010004098">
    <property type="protein sequence ID" value="CAF2056108.1"/>
    <property type="molecule type" value="Genomic_DNA"/>
</dbReference>
<name>A0A816QQ73_9BILA</name>
<feature type="compositionally biased region" description="Polar residues" evidence="1">
    <location>
        <begin position="1"/>
        <end position="15"/>
    </location>
</feature>
<evidence type="ECO:0000313" key="2">
    <source>
        <dbReference type="EMBL" id="CAF2056108.1"/>
    </source>
</evidence>
<comment type="caution">
    <text evidence="3">The sequence shown here is derived from an EMBL/GenBank/DDBJ whole genome shotgun (WGS) entry which is preliminary data.</text>
</comment>
<evidence type="ECO:0000313" key="7">
    <source>
        <dbReference type="Proteomes" id="UP000663887"/>
    </source>
</evidence>
<organism evidence="3 7">
    <name type="scientific">Rotaria magnacalcarata</name>
    <dbReference type="NCBI Taxonomy" id="392030"/>
    <lineage>
        <taxon>Eukaryota</taxon>
        <taxon>Metazoa</taxon>
        <taxon>Spiralia</taxon>
        <taxon>Gnathifera</taxon>
        <taxon>Rotifera</taxon>
        <taxon>Eurotatoria</taxon>
        <taxon>Bdelloidea</taxon>
        <taxon>Philodinida</taxon>
        <taxon>Philodinidae</taxon>
        <taxon>Rotaria</taxon>
    </lineage>
</organism>
<gene>
    <name evidence="5" type="ORF">OVN521_LOCUS35712</name>
    <name evidence="4" type="ORF">UXM345_LOCUS29832</name>
    <name evidence="2" type="ORF">WKI299_LOCUS11235</name>
    <name evidence="3" type="ORF">XDN619_LOCUS11078</name>
</gene>
<evidence type="ECO:0000313" key="6">
    <source>
        <dbReference type="Proteomes" id="UP000663866"/>
    </source>
</evidence>
<dbReference type="EMBL" id="CAJOBF010007510">
    <property type="protein sequence ID" value="CAF4234477.1"/>
    <property type="molecule type" value="Genomic_DNA"/>
</dbReference>
<sequence length="97" mass="11171">MHFREQSFQPAATNRTSEETETQNNQSNDKHLTQSRNTANPTHNQPITTKPTPNNAATNKYDSMSYKSTSDSQQIPESLKSNWSYYLRHEHSSLLKD</sequence>
<keyword evidence="6" id="KW-1185">Reference proteome</keyword>
<evidence type="ECO:0000313" key="3">
    <source>
        <dbReference type="EMBL" id="CAF2063833.1"/>
    </source>
</evidence>
<dbReference type="EMBL" id="CAJOBG010042000">
    <property type="protein sequence ID" value="CAF4414871.1"/>
    <property type="molecule type" value="Genomic_DNA"/>
</dbReference>
<evidence type="ECO:0000256" key="1">
    <source>
        <dbReference type="SAM" id="MobiDB-lite"/>
    </source>
</evidence>
<feature type="region of interest" description="Disordered" evidence="1">
    <location>
        <begin position="1"/>
        <end position="82"/>
    </location>
</feature>
<proteinExistence type="predicted"/>
<dbReference type="Proteomes" id="UP000663866">
    <property type="component" value="Unassembled WGS sequence"/>
</dbReference>
<accession>A0A816QQ73</accession>
<dbReference type="EMBL" id="CAJNRG010004186">
    <property type="protein sequence ID" value="CAF2063833.1"/>
    <property type="molecule type" value="Genomic_DNA"/>
</dbReference>
<evidence type="ECO:0000313" key="5">
    <source>
        <dbReference type="EMBL" id="CAF4414871.1"/>
    </source>
</evidence>
<feature type="compositionally biased region" description="Low complexity" evidence="1">
    <location>
        <begin position="48"/>
        <end position="60"/>
    </location>
</feature>
<reference evidence="3" key="1">
    <citation type="submission" date="2021-02" db="EMBL/GenBank/DDBJ databases">
        <authorList>
            <person name="Nowell W R."/>
        </authorList>
    </citation>
    <scope>NUCLEOTIDE SEQUENCE</scope>
</reference>
<evidence type="ECO:0000313" key="4">
    <source>
        <dbReference type="EMBL" id="CAF4234477.1"/>
    </source>
</evidence>
<protein>
    <submittedName>
        <fullName evidence="3">Uncharacterized protein</fullName>
    </submittedName>
</protein>